<protein>
    <recommendedName>
        <fullName evidence="3">Thioredoxin-like fold domain-containing protein</fullName>
    </recommendedName>
</protein>
<evidence type="ECO:0000313" key="2">
    <source>
        <dbReference type="Proteomes" id="UP000677668"/>
    </source>
</evidence>
<evidence type="ECO:0000313" key="1">
    <source>
        <dbReference type="EMBL" id="QUV94762.1"/>
    </source>
</evidence>
<gene>
    <name evidence="1" type="ORF">J8C05_04770</name>
</gene>
<dbReference type="RefSeq" id="WP_211423031.1">
    <property type="nucleotide sequence ID" value="NZ_CP072642.1"/>
</dbReference>
<dbReference type="SUPFAM" id="SSF52833">
    <property type="entry name" value="Thioredoxin-like"/>
    <property type="match status" value="1"/>
</dbReference>
<reference evidence="1 2" key="1">
    <citation type="submission" date="2021-03" db="EMBL/GenBank/DDBJ databases">
        <title>Genomic and phenotypic characterization of Chloracidobacterium isolates provides evidence for multiple species.</title>
        <authorList>
            <person name="Saini M.K."/>
            <person name="Costas A.M.G."/>
            <person name="Tank M."/>
            <person name="Bryant D.A."/>
        </authorList>
    </citation>
    <scope>NUCLEOTIDE SEQUENCE [LARGE SCALE GENOMIC DNA]</scope>
    <source>
        <strain evidence="1 2">N</strain>
    </source>
</reference>
<dbReference type="InterPro" id="IPR036249">
    <property type="entry name" value="Thioredoxin-like_sf"/>
</dbReference>
<accession>A0ABX8B3S8</accession>
<evidence type="ECO:0008006" key="3">
    <source>
        <dbReference type="Google" id="ProtNLM"/>
    </source>
</evidence>
<organism evidence="1 2">
    <name type="scientific">Chloracidobacterium sp. N</name>
    <dbReference type="NCBI Taxonomy" id="2821540"/>
    <lineage>
        <taxon>Bacteria</taxon>
        <taxon>Pseudomonadati</taxon>
        <taxon>Acidobacteriota</taxon>
        <taxon>Terriglobia</taxon>
        <taxon>Terriglobales</taxon>
        <taxon>Acidobacteriaceae</taxon>
        <taxon>Chloracidobacterium</taxon>
        <taxon>Chloracidobacterium aggregatum</taxon>
    </lineage>
</organism>
<dbReference type="Gene3D" id="3.40.30.10">
    <property type="entry name" value="Glutaredoxin"/>
    <property type="match status" value="1"/>
</dbReference>
<proteinExistence type="predicted"/>
<sequence>MGCGLVVGQTTDQAPNEYDGQGWKTQIAKQYGVTAIPFTLLIGRDGKIAAVDPRGEKLEPAIRAALAK</sequence>
<dbReference type="EMBL" id="CP072642">
    <property type="protein sequence ID" value="QUV94762.1"/>
    <property type="molecule type" value="Genomic_DNA"/>
</dbReference>
<keyword evidence="2" id="KW-1185">Reference proteome</keyword>
<name>A0ABX8B3S8_9BACT</name>
<dbReference type="Proteomes" id="UP000677668">
    <property type="component" value="Chromosome 1"/>
</dbReference>